<evidence type="ECO:0000256" key="7">
    <source>
        <dbReference type="ARBA" id="ARBA00023136"/>
    </source>
</evidence>
<dbReference type="PROSITE" id="PS50893">
    <property type="entry name" value="ABC_TRANSPORTER_2"/>
    <property type="match status" value="2"/>
</dbReference>
<dbReference type="InterPro" id="IPR003593">
    <property type="entry name" value="AAA+_ATPase"/>
</dbReference>
<dbReference type="InterPro" id="IPR003439">
    <property type="entry name" value="ABC_transporter-like_ATP-bd"/>
</dbReference>
<feature type="domain" description="ABC transporter" evidence="8">
    <location>
        <begin position="379"/>
        <end position="630"/>
    </location>
</feature>
<dbReference type="Pfam" id="PF00005">
    <property type="entry name" value="ABC_tran"/>
    <property type="match status" value="2"/>
</dbReference>
<dbReference type="GO" id="GO:0005886">
    <property type="term" value="C:plasma membrane"/>
    <property type="evidence" value="ECO:0007669"/>
    <property type="project" value="UniProtKB-SubCell"/>
</dbReference>
<dbReference type="GO" id="GO:0005524">
    <property type="term" value="F:ATP binding"/>
    <property type="evidence" value="ECO:0007669"/>
    <property type="project" value="UniProtKB-KW"/>
</dbReference>
<dbReference type="SMART" id="SM00382">
    <property type="entry name" value="AAA"/>
    <property type="match status" value="2"/>
</dbReference>
<organism evidence="9 10">
    <name type="scientific">Candidatus Reconcilbacillus cellulovorans</name>
    <dbReference type="NCBI Taxonomy" id="1906605"/>
    <lineage>
        <taxon>Bacteria</taxon>
        <taxon>Bacillati</taxon>
        <taxon>Bacillota</taxon>
        <taxon>Bacilli</taxon>
        <taxon>Bacillales</taxon>
        <taxon>Paenibacillaceae</taxon>
        <taxon>Candidatus Reconcilbacillus</taxon>
    </lineage>
</organism>
<evidence type="ECO:0000256" key="5">
    <source>
        <dbReference type="ARBA" id="ARBA00022741"/>
    </source>
</evidence>
<keyword evidence="7" id="KW-0472">Membrane</keyword>
<dbReference type="NCBIfam" id="NF008453">
    <property type="entry name" value="PRK11308.1"/>
    <property type="match status" value="2"/>
</dbReference>
<keyword evidence="3" id="KW-0813">Transport</keyword>
<dbReference type="GO" id="GO:0015833">
    <property type="term" value="P:peptide transport"/>
    <property type="evidence" value="ECO:0007669"/>
    <property type="project" value="InterPro"/>
</dbReference>
<evidence type="ECO:0000256" key="1">
    <source>
        <dbReference type="ARBA" id="ARBA00004202"/>
    </source>
</evidence>
<dbReference type="InterPro" id="IPR050388">
    <property type="entry name" value="ABC_Ni/Peptide_Import"/>
</dbReference>
<protein>
    <submittedName>
        <fullName evidence="9">Glutathione ABC transporter ATP-binding protein</fullName>
    </submittedName>
</protein>
<accession>A0A2A6E1U8</accession>
<dbReference type="AlphaFoldDB" id="A0A2A6E1U8"/>
<sequence length="697" mass="77634">MGRLLEVKNLSVRFRVDGATIRAVDGVSYYVDEGEIVAFVGESGCGKSVTQYSVLQLIPRPPGEIVAGEVWFDGTDLLRYSADSREMRAVRGGKIGIVFQEPMTSLNPVLTVGNQIAEAVTLHLGLSKKEARRRAVELMKLVGIPDAEQRVDDYPHQFSGGMRQRIMIAMALSCHPKLLIADEATTALDVTTQAQVLELLRDVVKKTQTALVIVTHNLGIVARYAERVYVMYAGEIVESGPTRDIFGRPRHPYTIGLLKAVPRLDDPKDRKLATIDGLPPDLSRKPEVCAFLPRCPFATDECRVRPAPRLKEVGAGHYAACYVLPAEAIWTDGRSAQTSVSARTGGADGGWRIEVRDRQEGDGRFMIDGEMLPEPVPLVEVRDLRMYFPVRRGLLQRKVAELKAVDGVSFRIRKGETLGLVGESGCGKTTVARCVLRMYEPTGGAVLFRGSDITRTPVGRLRPLRRHMSMIFQDPFGSLDPRQTVGNIVGEPLKIHKLVRSRSEYEDRLAELFRLVGLDPDLRNRMPHEFSGGQRQRVGIARALASQPEFIVCDEPISALDVSIQAQIINLLEELQEKLGLTYLFIAHDLSVVRHISDRVAVMYLGKIVEIADWRQLYDDPRHPYTKMLLSAVPIPDPVAEQKRERIEIRGEVPSLLRRPKGCGFVNRCPLATKECGEIDPELREVDSGHHVACWKV</sequence>
<gene>
    <name evidence="9" type="ORF">BLM47_03980</name>
</gene>
<dbReference type="Pfam" id="PF08352">
    <property type="entry name" value="oligo_HPY"/>
    <property type="match status" value="2"/>
</dbReference>
<dbReference type="NCBIfam" id="TIGR01727">
    <property type="entry name" value="oligo_HPY"/>
    <property type="match status" value="2"/>
</dbReference>
<dbReference type="InterPro" id="IPR013563">
    <property type="entry name" value="Oligopep_ABC_C"/>
</dbReference>
<comment type="similarity">
    <text evidence="2">Belongs to the ABC transporter superfamily.</text>
</comment>
<dbReference type="Gene3D" id="3.40.50.300">
    <property type="entry name" value="P-loop containing nucleotide triphosphate hydrolases"/>
    <property type="match status" value="2"/>
</dbReference>
<evidence type="ECO:0000256" key="2">
    <source>
        <dbReference type="ARBA" id="ARBA00005417"/>
    </source>
</evidence>
<keyword evidence="4" id="KW-1003">Cell membrane</keyword>
<dbReference type="GO" id="GO:0016887">
    <property type="term" value="F:ATP hydrolysis activity"/>
    <property type="evidence" value="ECO:0007669"/>
    <property type="project" value="InterPro"/>
</dbReference>
<keyword evidence="6 9" id="KW-0067">ATP-binding</keyword>
<dbReference type="SUPFAM" id="SSF52540">
    <property type="entry name" value="P-loop containing nucleoside triphosphate hydrolases"/>
    <property type="match status" value="2"/>
</dbReference>
<evidence type="ECO:0000313" key="9">
    <source>
        <dbReference type="EMBL" id="PDO10994.1"/>
    </source>
</evidence>
<dbReference type="PANTHER" id="PTHR43297">
    <property type="entry name" value="OLIGOPEPTIDE TRANSPORT ATP-BINDING PROTEIN APPD"/>
    <property type="match status" value="1"/>
</dbReference>
<keyword evidence="5" id="KW-0547">Nucleotide-binding</keyword>
<dbReference type="InterPro" id="IPR027417">
    <property type="entry name" value="P-loop_NTPase"/>
</dbReference>
<reference evidence="9 10" key="1">
    <citation type="submission" date="2016-12" db="EMBL/GenBank/DDBJ databases">
        <title>Candidatus Reconcilibacillus cellulovorans genome.</title>
        <authorList>
            <person name="Kolinko S."/>
            <person name="Wu Y.-W."/>
            <person name="Tachea F."/>
            <person name="Denzel E."/>
            <person name="Hiras J."/>
            <person name="Baecker N."/>
            <person name="Chan L.J."/>
            <person name="Eichorst S.A."/>
            <person name="Frey D."/>
            <person name="Adams P.D."/>
            <person name="Pray T."/>
            <person name="Tanjore D."/>
            <person name="Petzold C.J."/>
            <person name="Gladden J.M."/>
            <person name="Simmons B.A."/>
            <person name="Singer S.W."/>
        </authorList>
    </citation>
    <scope>NUCLEOTIDE SEQUENCE [LARGE SCALE GENOMIC DNA]</scope>
    <source>
        <strain evidence="9">JTherm</strain>
    </source>
</reference>
<dbReference type="InterPro" id="IPR017871">
    <property type="entry name" value="ABC_transporter-like_CS"/>
</dbReference>
<proteinExistence type="inferred from homology"/>
<dbReference type="PROSITE" id="PS00211">
    <property type="entry name" value="ABC_TRANSPORTER_1"/>
    <property type="match status" value="2"/>
</dbReference>
<dbReference type="FunFam" id="3.40.50.300:FF:000016">
    <property type="entry name" value="Oligopeptide ABC transporter ATP-binding component"/>
    <property type="match status" value="2"/>
</dbReference>
<evidence type="ECO:0000256" key="4">
    <source>
        <dbReference type="ARBA" id="ARBA00022475"/>
    </source>
</evidence>
<evidence type="ECO:0000259" key="8">
    <source>
        <dbReference type="PROSITE" id="PS50893"/>
    </source>
</evidence>
<dbReference type="PANTHER" id="PTHR43297:SF2">
    <property type="entry name" value="DIPEPTIDE TRANSPORT ATP-BINDING PROTEIN DPPD"/>
    <property type="match status" value="1"/>
</dbReference>
<feature type="domain" description="ABC transporter" evidence="8">
    <location>
        <begin position="5"/>
        <end position="258"/>
    </location>
</feature>
<comment type="subcellular location">
    <subcellularLocation>
        <location evidence="1">Cell membrane</location>
        <topology evidence="1">Peripheral membrane protein</topology>
    </subcellularLocation>
</comment>
<evidence type="ECO:0000256" key="3">
    <source>
        <dbReference type="ARBA" id="ARBA00022448"/>
    </source>
</evidence>
<evidence type="ECO:0000256" key="6">
    <source>
        <dbReference type="ARBA" id="ARBA00022840"/>
    </source>
</evidence>
<evidence type="ECO:0000313" key="10">
    <source>
        <dbReference type="Proteomes" id="UP000243688"/>
    </source>
</evidence>
<dbReference type="NCBIfam" id="NF007739">
    <property type="entry name" value="PRK10419.1"/>
    <property type="match status" value="2"/>
</dbReference>
<dbReference type="CDD" id="cd03257">
    <property type="entry name" value="ABC_NikE_OppD_transporters"/>
    <property type="match status" value="2"/>
</dbReference>
<dbReference type="Proteomes" id="UP000243688">
    <property type="component" value="Unassembled WGS sequence"/>
</dbReference>
<dbReference type="EMBL" id="MOXJ01000006">
    <property type="protein sequence ID" value="PDO10994.1"/>
    <property type="molecule type" value="Genomic_DNA"/>
</dbReference>
<comment type="caution">
    <text evidence="9">The sequence shown here is derived from an EMBL/GenBank/DDBJ whole genome shotgun (WGS) entry which is preliminary data.</text>
</comment>
<name>A0A2A6E1U8_9BACL</name>